<feature type="compositionally biased region" description="Acidic residues" evidence="1">
    <location>
        <begin position="56"/>
        <end position="73"/>
    </location>
</feature>
<feature type="compositionally biased region" description="Low complexity" evidence="1">
    <location>
        <begin position="576"/>
        <end position="599"/>
    </location>
</feature>
<feature type="compositionally biased region" description="Low complexity" evidence="1">
    <location>
        <begin position="555"/>
        <end position="566"/>
    </location>
</feature>
<feature type="region of interest" description="Disordered" evidence="1">
    <location>
        <begin position="881"/>
        <end position="919"/>
    </location>
</feature>
<gene>
    <name evidence="2" type="ORF">g.26835</name>
</gene>
<feature type="region of interest" description="Disordered" evidence="1">
    <location>
        <begin position="165"/>
        <end position="204"/>
    </location>
</feature>
<feature type="region of interest" description="Disordered" evidence="1">
    <location>
        <begin position="43"/>
        <end position="121"/>
    </location>
</feature>
<dbReference type="EMBL" id="GGMR01002082">
    <property type="protein sequence ID" value="MBY14701.1"/>
    <property type="molecule type" value="Transcribed_RNA"/>
</dbReference>
<feature type="compositionally biased region" description="Basic residues" evidence="1">
    <location>
        <begin position="79"/>
        <end position="115"/>
    </location>
</feature>
<evidence type="ECO:0000313" key="2">
    <source>
        <dbReference type="EMBL" id="MBY14701.1"/>
    </source>
</evidence>
<feature type="compositionally biased region" description="Pro residues" evidence="1">
    <location>
        <begin position="545"/>
        <end position="554"/>
    </location>
</feature>
<feature type="region of interest" description="Disordered" evidence="1">
    <location>
        <begin position="525"/>
        <end position="599"/>
    </location>
</feature>
<feature type="compositionally biased region" description="Basic and acidic residues" evidence="1">
    <location>
        <begin position="176"/>
        <end position="200"/>
    </location>
</feature>
<sequence>MKALPEKTEGTDDVDDGTVDANVIDERGNAVLECDNVIEILSSESEAEEKVQFHSEEEEEQEEEEEEEEEEEKEVIYSKSRRSKKKHKKHHHHHHHHHHHEHGGTRIRKKHKKRSKEGSGPIFLWAKKEESKILKIYCEDYDPGIKLVKTNGVWSSTPRSRVLAAAQSRSSVSGHIDVREVRETPNDRDESVEQNPRPDNRITSSEPILVDLNDNSIDFVDTISSDEEDDEEQTRARIDRALEMIDQDPALMSDVKISLPTIETTSAIKLPEGTTIHQIKTENVTVCATISVTTPPPPPPPPPPALPLLSETSTMCNVGELTITTQQQNEPLNLETVSKRSALEIRLQEPPLKKKRVDKSPPAQPPLVSGHVKREWDPLSELKEVLSDPCLSVPDPLLVPRARLAALVASPATEIPKLLREPSLLPPPPPDPDLLAVSLSHLRSILQQQPGYADDRKSDGNQSSNIDQMLWLSYLSKDMTGVDADLISTMLSILLPNSTTAQQSFSYPQDKNQWNDMYYDGNIEPPYSSTPGYSKSDDCCASVSPLPPPPPLPQILPSTQQPHTLLLPPPPPSQMLPPTNAQPLKHQQSQLLPPSQPHVQQQQVPRLLPKRSLHHNMTSQVQRLPSHPQQMSPQILPSRPQQLMPPLLQPPVLHRQPKRRVCQELCCNGSPSSCYGGSCCPKPSGYNPFTPMSPNGCNPFAVSPSDCNPFTATPAANCGAGNPKNCVTYASSGAMPTCCFPSDIGCGYNGRSPSSPMPPRNPSVSPRNRAQYNYHTGPGQQQQIPMTEVGNAINGCCIGVTGCSSGVTGCNSVVTDYSNVVAGCNSGVSDSSSDINGSNSGINGSNSGVNISSGGVNNSSSGIDASTSGVTGCSSDVNGNSSGSTVSDIGVDSQCSTATNKPKTPLPATPASGDAGKPAYRPKIKVKEHLIDPNAKPRLLNIEGALHLAAGHDLFSSPLWHPLFGSQAKPYGCRWQWTTPVTTSASTSSDDTPADTKR</sequence>
<organism evidence="2">
    <name type="scientific">Schizaphis graminum</name>
    <name type="common">Green bug aphid</name>
    <dbReference type="NCBI Taxonomy" id="13262"/>
    <lineage>
        <taxon>Eukaryota</taxon>
        <taxon>Metazoa</taxon>
        <taxon>Ecdysozoa</taxon>
        <taxon>Arthropoda</taxon>
        <taxon>Hexapoda</taxon>
        <taxon>Insecta</taxon>
        <taxon>Pterygota</taxon>
        <taxon>Neoptera</taxon>
        <taxon>Paraneoptera</taxon>
        <taxon>Hemiptera</taxon>
        <taxon>Sternorrhyncha</taxon>
        <taxon>Aphidomorpha</taxon>
        <taxon>Aphidoidea</taxon>
        <taxon>Aphididae</taxon>
        <taxon>Aphidini</taxon>
        <taxon>Schizaphis</taxon>
    </lineage>
</organism>
<feature type="region of interest" description="Disordered" evidence="1">
    <location>
        <begin position="1"/>
        <end position="21"/>
    </location>
</feature>
<protein>
    <submittedName>
        <fullName evidence="2">Uncharacterized protein</fullName>
    </submittedName>
</protein>
<evidence type="ECO:0000256" key="1">
    <source>
        <dbReference type="SAM" id="MobiDB-lite"/>
    </source>
</evidence>
<feature type="region of interest" description="Disordered" evidence="1">
    <location>
        <begin position="348"/>
        <end position="370"/>
    </location>
</feature>
<reference evidence="2" key="1">
    <citation type="submission" date="2018-04" db="EMBL/GenBank/DDBJ databases">
        <title>Transcriptome of Schizaphis graminum biotype I.</title>
        <authorList>
            <person name="Scully E.D."/>
            <person name="Geib S.M."/>
            <person name="Palmer N.A."/>
            <person name="Koch K."/>
            <person name="Bradshaw J."/>
            <person name="Heng-Moss T."/>
            <person name="Sarath G."/>
        </authorList>
    </citation>
    <scope>NUCLEOTIDE SEQUENCE</scope>
</reference>
<proteinExistence type="predicted"/>
<dbReference type="AlphaFoldDB" id="A0A2S2NBW2"/>
<feature type="compositionally biased region" description="Polar residues" evidence="1">
    <location>
        <begin position="881"/>
        <end position="902"/>
    </location>
</feature>
<name>A0A2S2NBW2_SCHGA</name>
<accession>A0A2S2NBW2</accession>
<feature type="compositionally biased region" description="Basic and acidic residues" evidence="1">
    <location>
        <begin position="1"/>
        <end position="10"/>
    </location>
</feature>